<comment type="caution">
    <text evidence="1">The sequence shown here is derived from an EMBL/GenBank/DDBJ whole genome shotgun (WGS) entry which is preliminary data.</text>
</comment>
<protein>
    <submittedName>
        <fullName evidence="1">2-keto-4-pentenoate hydratase</fullName>
    </submittedName>
</protein>
<gene>
    <name evidence="1" type="ORF">BJ992_003196</name>
</gene>
<dbReference type="SUPFAM" id="SSF56529">
    <property type="entry name" value="FAH"/>
    <property type="match status" value="1"/>
</dbReference>
<dbReference type="Gene3D" id="3.90.850.10">
    <property type="entry name" value="Fumarylacetoacetase-like, C-terminal domain"/>
    <property type="match status" value="1"/>
</dbReference>
<sequence length="72" mass="7772">MDEQDDGWIATTASALLAAEYERVPIDALTVRRPKLSLETAYRVQKAAVSLRIADGARVVGHKAGVTSQAMM</sequence>
<name>A0A7X0M6S1_9ACTN</name>
<dbReference type="PANTHER" id="PTHR30143:SF0">
    <property type="entry name" value="2-KETO-4-PENTENOATE HYDRATASE"/>
    <property type="match status" value="1"/>
</dbReference>
<dbReference type="Proteomes" id="UP000555564">
    <property type="component" value="Unassembled WGS sequence"/>
</dbReference>
<keyword evidence="2" id="KW-1185">Reference proteome</keyword>
<dbReference type="GO" id="GO:0005737">
    <property type="term" value="C:cytoplasm"/>
    <property type="evidence" value="ECO:0007669"/>
    <property type="project" value="TreeGrafter"/>
</dbReference>
<dbReference type="GO" id="GO:0008684">
    <property type="term" value="F:2-oxopent-4-enoate hydratase activity"/>
    <property type="evidence" value="ECO:0007669"/>
    <property type="project" value="TreeGrafter"/>
</dbReference>
<organism evidence="1 2">
    <name type="scientific">Sphaerisporangium rubeum</name>
    <dbReference type="NCBI Taxonomy" id="321317"/>
    <lineage>
        <taxon>Bacteria</taxon>
        <taxon>Bacillati</taxon>
        <taxon>Actinomycetota</taxon>
        <taxon>Actinomycetes</taxon>
        <taxon>Streptosporangiales</taxon>
        <taxon>Streptosporangiaceae</taxon>
        <taxon>Sphaerisporangium</taxon>
    </lineage>
</organism>
<dbReference type="AlphaFoldDB" id="A0A7X0M6S1"/>
<dbReference type="InterPro" id="IPR050772">
    <property type="entry name" value="Hydratase-Decarb/MhpD_sf"/>
</dbReference>
<evidence type="ECO:0000313" key="2">
    <source>
        <dbReference type="Proteomes" id="UP000555564"/>
    </source>
</evidence>
<dbReference type="EMBL" id="JACHIU010000001">
    <property type="protein sequence ID" value="MBB6473765.1"/>
    <property type="molecule type" value="Genomic_DNA"/>
</dbReference>
<dbReference type="PANTHER" id="PTHR30143">
    <property type="entry name" value="ACID HYDRATASE"/>
    <property type="match status" value="1"/>
</dbReference>
<dbReference type="InterPro" id="IPR036663">
    <property type="entry name" value="Fumarylacetoacetase_C_sf"/>
</dbReference>
<accession>A0A7X0M6S1</accession>
<proteinExistence type="predicted"/>
<reference evidence="1 2" key="1">
    <citation type="submission" date="2020-08" db="EMBL/GenBank/DDBJ databases">
        <title>Sequencing the genomes of 1000 actinobacteria strains.</title>
        <authorList>
            <person name="Klenk H.-P."/>
        </authorList>
    </citation>
    <scope>NUCLEOTIDE SEQUENCE [LARGE SCALE GENOMIC DNA]</scope>
    <source>
        <strain evidence="1 2">DSM 44936</strain>
    </source>
</reference>
<dbReference type="RefSeq" id="WP_221474839.1">
    <property type="nucleotide sequence ID" value="NZ_BAAALO010000121.1"/>
</dbReference>
<evidence type="ECO:0000313" key="1">
    <source>
        <dbReference type="EMBL" id="MBB6473765.1"/>
    </source>
</evidence>